<organism evidence="2">
    <name type="scientific">Arundo donax</name>
    <name type="common">Giant reed</name>
    <name type="synonym">Donax arundinaceus</name>
    <dbReference type="NCBI Taxonomy" id="35708"/>
    <lineage>
        <taxon>Eukaryota</taxon>
        <taxon>Viridiplantae</taxon>
        <taxon>Streptophyta</taxon>
        <taxon>Embryophyta</taxon>
        <taxon>Tracheophyta</taxon>
        <taxon>Spermatophyta</taxon>
        <taxon>Magnoliopsida</taxon>
        <taxon>Liliopsida</taxon>
        <taxon>Poales</taxon>
        <taxon>Poaceae</taxon>
        <taxon>PACMAD clade</taxon>
        <taxon>Arundinoideae</taxon>
        <taxon>Arundineae</taxon>
        <taxon>Arundo</taxon>
    </lineage>
</organism>
<dbReference type="PANTHER" id="PTHR24006:SF923">
    <property type="entry name" value="USP DOMAIN-CONTAINING PROTEIN"/>
    <property type="match status" value="1"/>
</dbReference>
<dbReference type="GO" id="GO:0004843">
    <property type="term" value="F:cysteine-type deubiquitinase activity"/>
    <property type="evidence" value="ECO:0007669"/>
    <property type="project" value="InterPro"/>
</dbReference>
<dbReference type="GO" id="GO:0016579">
    <property type="term" value="P:protein deubiquitination"/>
    <property type="evidence" value="ECO:0007669"/>
    <property type="project" value="InterPro"/>
</dbReference>
<dbReference type="InterPro" id="IPR038765">
    <property type="entry name" value="Papain-like_cys_pep_sf"/>
</dbReference>
<dbReference type="EMBL" id="GBRH01216330">
    <property type="protein sequence ID" value="JAD81565.1"/>
    <property type="molecule type" value="Transcribed_RNA"/>
</dbReference>
<reference evidence="2" key="1">
    <citation type="submission" date="2014-09" db="EMBL/GenBank/DDBJ databases">
        <authorList>
            <person name="Magalhaes I.L.F."/>
            <person name="Oliveira U."/>
            <person name="Santos F.R."/>
            <person name="Vidigal T.H.D.A."/>
            <person name="Brescovit A.D."/>
            <person name="Santos A.J."/>
        </authorList>
    </citation>
    <scope>NUCLEOTIDE SEQUENCE</scope>
    <source>
        <tissue evidence="2">Shoot tissue taken approximately 20 cm above the soil surface</tissue>
    </source>
</reference>
<name>A0A0A9D7C7_ARUDO</name>
<dbReference type="InterPro" id="IPR001394">
    <property type="entry name" value="Peptidase_C19_UCH"/>
</dbReference>
<evidence type="ECO:0000313" key="2">
    <source>
        <dbReference type="EMBL" id="JAD81565.1"/>
    </source>
</evidence>
<dbReference type="GO" id="GO:0005634">
    <property type="term" value="C:nucleus"/>
    <property type="evidence" value="ECO:0007669"/>
    <property type="project" value="TreeGrafter"/>
</dbReference>
<dbReference type="Gene3D" id="3.90.70.10">
    <property type="entry name" value="Cysteine proteinases"/>
    <property type="match status" value="1"/>
</dbReference>
<dbReference type="Pfam" id="PF00443">
    <property type="entry name" value="UCH"/>
    <property type="match status" value="1"/>
</dbReference>
<proteinExistence type="predicted"/>
<dbReference type="GO" id="GO:0005829">
    <property type="term" value="C:cytosol"/>
    <property type="evidence" value="ECO:0007669"/>
    <property type="project" value="TreeGrafter"/>
</dbReference>
<dbReference type="AlphaFoldDB" id="A0A0A9D7C7"/>
<dbReference type="PANTHER" id="PTHR24006">
    <property type="entry name" value="UBIQUITIN CARBOXYL-TERMINAL HYDROLASE"/>
    <property type="match status" value="1"/>
</dbReference>
<feature type="domain" description="Peptidase C19 ubiquitin carboxyl-terminal hydrolase" evidence="1">
    <location>
        <begin position="156"/>
        <end position="278"/>
    </location>
</feature>
<dbReference type="SUPFAM" id="SSF54001">
    <property type="entry name" value="Cysteine proteinases"/>
    <property type="match status" value="1"/>
</dbReference>
<dbReference type="InterPro" id="IPR050164">
    <property type="entry name" value="Peptidase_C19"/>
</dbReference>
<evidence type="ECO:0000259" key="1">
    <source>
        <dbReference type="Pfam" id="PF00443"/>
    </source>
</evidence>
<accession>A0A0A9D7C7</accession>
<protein>
    <recommendedName>
        <fullName evidence="1">Peptidase C19 ubiquitin carboxyl-terminal hydrolase domain-containing protein</fullName>
    </recommendedName>
</protein>
<sequence>MVDECWIQLLNSLSGLQKHVRCMVNGNCNAVTTMPILSKSVNLRTKLRIRNLRKETTKSILRILWNKRRTMFIMEKCLREVDYLMNRKPWTLWNTCRAMFMVKKMIDGTRVFNEQESQGFSVSSGVAQCCKVVTGSPQKKYRVGPALVNPNSWSYYLNCVLQSLVHTVPLALKLLNSDHRDLCFRAHCCYCLLISHAHEATMMSGEVLLPVNFIENIHWIRGFKKNVQQDAHEYLTGLFQLLDESSTFINELGSSICEKTSGGEYPSIEEHSIVKDVFGL</sequence>
<reference evidence="2" key="2">
    <citation type="journal article" date="2015" name="Data Brief">
        <title>Shoot transcriptome of the giant reed, Arundo donax.</title>
        <authorList>
            <person name="Barrero R.A."/>
            <person name="Guerrero F.D."/>
            <person name="Moolhuijzen P."/>
            <person name="Goolsby J.A."/>
            <person name="Tidwell J."/>
            <person name="Bellgard S.E."/>
            <person name="Bellgard M.I."/>
        </authorList>
    </citation>
    <scope>NUCLEOTIDE SEQUENCE</scope>
    <source>
        <tissue evidence="2">Shoot tissue taken approximately 20 cm above the soil surface</tissue>
    </source>
</reference>